<feature type="region of interest" description="Disordered" evidence="5">
    <location>
        <begin position="302"/>
        <end position="360"/>
    </location>
</feature>
<proteinExistence type="predicted"/>
<keyword evidence="2 4" id="KW-0863">Zinc-finger</keyword>
<feature type="domain" description="ZZ-type" evidence="7">
    <location>
        <begin position="231"/>
        <end position="282"/>
    </location>
</feature>
<dbReference type="PROSITE" id="PS50135">
    <property type="entry name" value="ZF_ZZ_2"/>
    <property type="match status" value="1"/>
</dbReference>
<accession>A0AAX4P4P8</accession>
<dbReference type="SMART" id="SM00184">
    <property type="entry name" value="RING"/>
    <property type="match status" value="1"/>
</dbReference>
<evidence type="ECO:0000256" key="1">
    <source>
        <dbReference type="ARBA" id="ARBA00022723"/>
    </source>
</evidence>
<evidence type="ECO:0000313" key="10">
    <source>
        <dbReference type="Proteomes" id="UP001472866"/>
    </source>
</evidence>
<evidence type="ECO:0000313" key="9">
    <source>
        <dbReference type="EMBL" id="WZN60996.1"/>
    </source>
</evidence>
<evidence type="ECO:0000259" key="7">
    <source>
        <dbReference type="PROSITE" id="PS50135"/>
    </source>
</evidence>
<dbReference type="InterPro" id="IPR013083">
    <property type="entry name" value="Znf_RING/FYVE/PHD"/>
</dbReference>
<name>A0AAX4P4P8_9CHLO</name>
<dbReference type="AlphaFoldDB" id="A0AAX4P4P8"/>
<evidence type="ECO:0000256" key="3">
    <source>
        <dbReference type="ARBA" id="ARBA00022833"/>
    </source>
</evidence>
<dbReference type="InterPro" id="IPR001841">
    <property type="entry name" value="Znf_RING"/>
</dbReference>
<dbReference type="SUPFAM" id="SSF57850">
    <property type="entry name" value="RING/U-box"/>
    <property type="match status" value="2"/>
</dbReference>
<organism evidence="9 10">
    <name type="scientific">Chloropicon roscoffensis</name>
    <dbReference type="NCBI Taxonomy" id="1461544"/>
    <lineage>
        <taxon>Eukaryota</taxon>
        <taxon>Viridiplantae</taxon>
        <taxon>Chlorophyta</taxon>
        <taxon>Chloropicophyceae</taxon>
        <taxon>Chloropicales</taxon>
        <taxon>Chloropicaceae</taxon>
        <taxon>Chloropicon</taxon>
    </lineage>
</organism>
<dbReference type="Proteomes" id="UP001472866">
    <property type="component" value="Chromosome 03"/>
</dbReference>
<evidence type="ECO:0000259" key="6">
    <source>
        <dbReference type="PROSITE" id="PS50089"/>
    </source>
</evidence>
<feature type="compositionally biased region" description="Basic and acidic residues" evidence="5">
    <location>
        <begin position="307"/>
        <end position="316"/>
    </location>
</feature>
<keyword evidence="3" id="KW-0862">Zinc</keyword>
<reference evidence="9 10" key="1">
    <citation type="submission" date="2024-03" db="EMBL/GenBank/DDBJ databases">
        <title>Complete genome sequence of the green alga Chloropicon roscoffensis RCC1871.</title>
        <authorList>
            <person name="Lemieux C."/>
            <person name="Pombert J.-F."/>
            <person name="Otis C."/>
            <person name="Turmel M."/>
        </authorList>
    </citation>
    <scope>NUCLEOTIDE SEQUENCE [LARGE SCALE GENOMIC DNA]</scope>
    <source>
        <strain evidence="9 10">RCC1871</strain>
    </source>
</reference>
<sequence length="453" mass="49171">MSERLVAWRSKPSDAVVQIIRGLSSRMIYLVQRPGPTSFVLQEEGIEQKTKVLVGGRVTCSCCRQNEGQACAHTLFVMIKVLGVPPSNPLVWQGSLLDRELEEVIQCGNRLGGGKQHQKGKRALAGSVGEGKAKALDAKKPIDPDERCPICFEGLAEARETELLSCSSCGNHLHGRCIYVWARHQESLGRTVTCPLCRGDWGEVKWSRTFACDKRGVPTQQTARDRNKDTHYGTSCGKCSRAPLQGHRYTCVICRHFDLCEECFEGGAHASHPFVCQKAPGEEPVPAPRGEADLENFEFRPQASHQGADKAKERAQHRGAAQTPRPLRERQARSDAAGTTPARRRVAGDRPPTAEGEGEGAFGLSLMAVGTSVSAGGGDLASTAGRSTYPCSHGSVVRQRQQRQRRVDSGRRLRKENTRRVEDRNEGPDLGGTGLALGVMSLGITGTGRTGMA</sequence>
<dbReference type="InterPro" id="IPR043145">
    <property type="entry name" value="Znf_ZZ_sf"/>
</dbReference>
<feature type="domain" description="SWIM-type" evidence="8">
    <location>
        <begin position="50"/>
        <end position="82"/>
    </location>
</feature>
<keyword evidence="10" id="KW-1185">Reference proteome</keyword>
<dbReference type="PANTHER" id="PTHR21540">
    <property type="entry name" value="RING FINGER AND SWIM DOMAIN-CONTAINING PROTEIN 2"/>
    <property type="match status" value="1"/>
</dbReference>
<feature type="domain" description="RING-type" evidence="6">
    <location>
        <begin position="148"/>
        <end position="198"/>
    </location>
</feature>
<evidence type="ECO:0000256" key="2">
    <source>
        <dbReference type="ARBA" id="ARBA00022771"/>
    </source>
</evidence>
<dbReference type="Gene3D" id="3.30.40.10">
    <property type="entry name" value="Zinc/RING finger domain, C3HC4 (zinc finger)"/>
    <property type="match status" value="1"/>
</dbReference>
<dbReference type="Gene3D" id="3.30.60.90">
    <property type="match status" value="1"/>
</dbReference>
<dbReference type="PROSITE" id="PS50966">
    <property type="entry name" value="ZF_SWIM"/>
    <property type="match status" value="1"/>
</dbReference>
<dbReference type="GO" id="GO:0008270">
    <property type="term" value="F:zinc ion binding"/>
    <property type="evidence" value="ECO:0007669"/>
    <property type="project" value="UniProtKB-KW"/>
</dbReference>
<dbReference type="InterPro" id="IPR039903">
    <property type="entry name" value="Zswim2"/>
</dbReference>
<evidence type="ECO:0000256" key="5">
    <source>
        <dbReference type="SAM" id="MobiDB-lite"/>
    </source>
</evidence>
<gene>
    <name evidence="9" type="ORF">HKI87_03g25300</name>
</gene>
<dbReference type="InterPro" id="IPR007527">
    <property type="entry name" value="Znf_SWIM"/>
</dbReference>
<dbReference type="Pfam" id="PF13639">
    <property type="entry name" value="zf-RING_2"/>
    <property type="match status" value="1"/>
</dbReference>
<evidence type="ECO:0000259" key="8">
    <source>
        <dbReference type="PROSITE" id="PS50966"/>
    </source>
</evidence>
<keyword evidence="1" id="KW-0479">Metal-binding</keyword>
<dbReference type="SMART" id="SM00291">
    <property type="entry name" value="ZnF_ZZ"/>
    <property type="match status" value="1"/>
</dbReference>
<feature type="region of interest" description="Disordered" evidence="5">
    <location>
        <begin position="384"/>
        <end position="429"/>
    </location>
</feature>
<evidence type="ECO:0000256" key="4">
    <source>
        <dbReference type="PROSITE-ProRule" id="PRU00228"/>
    </source>
</evidence>
<dbReference type="InterPro" id="IPR000433">
    <property type="entry name" value="Znf_ZZ"/>
</dbReference>
<dbReference type="PANTHER" id="PTHR21540:SF3">
    <property type="entry name" value="E3 UBIQUITIN-PROTEIN LIGASE ZSWIM2"/>
    <property type="match status" value="1"/>
</dbReference>
<protein>
    <submittedName>
        <fullName evidence="9">E3 ubiquitin-protein ligase Zswim2</fullName>
    </submittedName>
</protein>
<dbReference type="EMBL" id="CP151503">
    <property type="protein sequence ID" value="WZN60996.1"/>
    <property type="molecule type" value="Genomic_DNA"/>
</dbReference>
<dbReference type="GO" id="GO:0061630">
    <property type="term" value="F:ubiquitin protein ligase activity"/>
    <property type="evidence" value="ECO:0007669"/>
    <property type="project" value="InterPro"/>
</dbReference>
<dbReference type="PROSITE" id="PS50089">
    <property type="entry name" value="ZF_RING_2"/>
    <property type="match status" value="1"/>
</dbReference>
<dbReference type="Pfam" id="PF00569">
    <property type="entry name" value="ZZ"/>
    <property type="match status" value="1"/>
</dbReference>
<feature type="compositionally biased region" description="Basic and acidic residues" evidence="5">
    <location>
        <begin position="405"/>
        <end position="427"/>
    </location>
</feature>